<dbReference type="PROSITE" id="PS51409">
    <property type="entry name" value="ARGINASE_2"/>
    <property type="match status" value="1"/>
</dbReference>
<dbReference type="Gene3D" id="3.40.800.10">
    <property type="entry name" value="Ureohydrolase domain"/>
    <property type="match status" value="1"/>
</dbReference>
<dbReference type="GO" id="GO:0000050">
    <property type="term" value="P:urea cycle"/>
    <property type="evidence" value="ECO:0007669"/>
    <property type="project" value="UniProtKB-UniPathway"/>
</dbReference>
<evidence type="ECO:0000256" key="4">
    <source>
        <dbReference type="ARBA" id="ARBA00022436"/>
    </source>
</evidence>
<comment type="catalytic activity">
    <reaction evidence="9 12">
        <text>L-arginine + H2O = urea + L-ornithine</text>
        <dbReference type="Rhea" id="RHEA:20569"/>
        <dbReference type="ChEBI" id="CHEBI:15377"/>
        <dbReference type="ChEBI" id="CHEBI:16199"/>
        <dbReference type="ChEBI" id="CHEBI:32682"/>
        <dbReference type="ChEBI" id="CHEBI:46911"/>
        <dbReference type="EC" id="3.5.3.1"/>
    </reaction>
</comment>
<dbReference type="InterPro" id="IPR023696">
    <property type="entry name" value="Ureohydrolase_dom_sf"/>
</dbReference>
<keyword evidence="14" id="KW-1185">Reference proteome</keyword>
<accession>A0A8B8E173</accession>
<evidence type="ECO:0000256" key="12">
    <source>
        <dbReference type="RuleBase" id="RU361159"/>
    </source>
</evidence>
<keyword evidence="7 11" id="KW-0378">Hydrolase</keyword>
<keyword evidence="6 12" id="KW-0479">Metal-binding</keyword>
<evidence type="ECO:0000256" key="6">
    <source>
        <dbReference type="ARBA" id="ARBA00022723"/>
    </source>
</evidence>
<dbReference type="EC" id="3.5.3.1" evidence="2 12"/>
<dbReference type="CDD" id="cd09989">
    <property type="entry name" value="Arginase"/>
    <property type="match status" value="1"/>
</dbReference>
<name>A0A8B8E173_CRAVI</name>
<dbReference type="SUPFAM" id="SSF52768">
    <property type="entry name" value="Arginase/deacetylase"/>
    <property type="match status" value="1"/>
</dbReference>
<dbReference type="PROSITE" id="PS01053">
    <property type="entry name" value="ARGINASE_1"/>
    <property type="match status" value="1"/>
</dbReference>
<keyword evidence="8 12" id="KW-0464">Manganese</keyword>
<dbReference type="RefSeq" id="XP_022333985.1">
    <property type="nucleotide sequence ID" value="XM_022478277.1"/>
</dbReference>
<sequence length="381" mass="40966">MGSAALLIGPALLPVTMGSVRLFKKLCVPPPPRRHGAITEFSSFLRLRMLHFGDRKVGVVGCPVHHGQAKPGTEHGPAALREGGLIKKLMALGLDVHDYGDVGTPSHEDDHDFDLPVKNPKHVATASGNIAADVYNVIKSGRTCLALGGDHSMAIGSIYGHSLAEPDHVVVWVDAHADINTPLTSSSGNMHGMPLSFLVKELQPYISKLPGFDFIKPCLSAKNIAYIGLRDVDPGERFIIEKLGIQSFSMSEVDRHGIKDVVEKAMHYLDPEGKKPIHLSFDIDALDPSLAPSTGTPVPGGLSIREGNYICEELAATGRLSCVDIAEVNPSLGNERDNQITVNSALQIITHCFGGRRQGVYPKNYQIPIPTHVNHVAPPPS</sequence>
<dbReference type="GO" id="GO:0006525">
    <property type="term" value="P:arginine metabolic process"/>
    <property type="evidence" value="ECO:0007669"/>
    <property type="project" value="UniProtKB-KW"/>
</dbReference>
<evidence type="ECO:0000256" key="1">
    <source>
        <dbReference type="ARBA" id="ARBA00005098"/>
    </source>
</evidence>
<dbReference type="FunFam" id="3.40.800.10:FF:000012">
    <property type="entry name" value="Arginase"/>
    <property type="match status" value="1"/>
</dbReference>
<dbReference type="NCBIfam" id="TIGR01229">
    <property type="entry name" value="rocF_arginase"/>
    <property type="match status" value="1"/>
</dbReference>
<dbReference type="InterPro" id="IPR014033">
    <property type="entry name" value="Arginase"/>
</dbReference>
<dbReference type="GO" id="GO:0004053">
    <property type="term" value="F:arginase activity"/>
    <property type="evidence" value="ECO:0007669"/>
    <property type="project" value="UniProtKB-EC"/>
</dbReference>
<evidence type="ECO:0000256" key="13">
    <source>
        <dbReference type="SAM" id="SignalP"/>
    </source>
</evidence>
<dbReference type="Pfam" id="PF00491">
    <property type="entry name" value="Arginase"/>
    <property type="match status" value="1"/>
</dbReference>
<evidence type="ECO:0000256" key="10">
    <source>
        <dbReference type="PROSITE-ProRule" id="PRU00742"/>
    </source>
</evidence>
<gene>
    <name evidence="15" type="primary">LOC111130969</name>
</gene>
<evidence type="ECO:0000256" key="7">
    <source>
        <dbReference type="ARBA" id="ARBA00022801"/>
    </source>
</evidence>
<evidence type="ECO:0000256" key="11">
    <source>
        <dbReference type="RuleBase" id="RU003684"/>
    </source>
</evidence>
<dbReference type="GeneID" id="111130969"/>
<evidence type="ECO:0000313" key="15">
    <source>
        <dbReference type="RefSeq" id="XP_022333985.1"/>
    </source>
</evidence>
<evidence type="ECO:0000256" key="8">
    <source>
        <dbReference type="ARBA" id="ARBA00023211"/>
    </source>
</evidence>
<dbReference type="InterPro" id="IPR020855">
    <property type="entry name" value="Ureohydrolase_Mn_BS"/>
</dbReference>
<dbReference type="UniPathway" id="UPA00158">
    <property type="reaction ID" value="UER00270"/>
</dbReference>
<evidence type="ECO:0000256" key="9">
    <source>
        <dbReference type="ARBA" id="ARBA00047391"/>
    </source>
</evidence>
<feature type="signal peptide" evidence="13">
    <location>
        <begin position="1"/>
        <end position="18"/>
    </location>
</feature>
<dbReference type="Proteomes" id="UP000694844">
    <property type="component" value="Chromosome 4"/>
</dbReference>
<evidence type="ECO:0000256" key="2">
    <source>
        <dbReference type="ARBA" id="ARBA00012168"/>
    </source>
</evidence>
<dbReference type="AlphaFoldDB" id="A0A8B8E173"/>
<dbReference type="InterPro" id="IPR006035">
    <property type="entry name" value="Ureohydrolase"/>
</dbReference>
<dbReference type="KEGG" id="cvn:111130969"/>
<evidence type="ECO:0000313" key="14">
    <source>
        <dbReference type="Proteomes" id="UP000694844"/>
    </source>
</evidence>
<feature type="chain" id="PRO_5034967193" description="Arginase" evidence="13">
    <location>
        <begin position="19"/>
        <end position="381"/>
    </location>
</feature>
<dbReference type="GO" id="GO:0005829">
    <property type="term" value="C:cytosol"/>
    <property type="evidence" value="ECO:0007669"/>
    <property type="project" value="TreeGrafter"/>
</dbReference>
<dbReference type="GO" id="GO:0005634">
    <property type="term" value="C:nucleus"/>
    <property type="evidence" value="ECO:0007669"/>
    <property type="project" value="TreeGrafter"/>
</dbReference>
<evidence type="ECO:0000256" key="5">
    <source>
        <dbReference type="ARBA" id="ARBA00022503"/>
    </source>
</evidence>
<dbReference type="OrthoDB" id="9992747at2759"/>
<dbReference type="PANTHER" id="PTHR43782">
    <property type="entry name" value="ARGINASE"/>
    <property type="match status" value="1"/>
</dbReference>
<dbReference type="PRINTS" id="PR00116">
    <property type="entry name" value="ARGINASE"/>
</dbReference>
<reference evidence="15" key="1">
    <citation type="submission" date="2025-08" db="UniProtKB">
        <authorList>
            <consortium name="RefSeq"/>
        </authorList>
    </citation>
    <scope>IDENTIFICATION</scope>
    <source>
        <tissue evidence="15">Whole sample</tissue>
    </source>
</reference>
<dbReference type="PANTHER" id="PTHR43782:SF3">
    <property type="entry name" value="ARGINASE"/>
    <property type="match status" value="1"/>
</dbReference>
<keyword evidence="13" id="KW-0732">Signal</keyword>
<comment type="similarity">
    <text evidence="10 11">Belongs to the arginase family.</text>
</comment>
<comment type="cofactor">
    <cofactor evidence="12">
        <name>Mn(2+)</name>
        <dbReference type="ChEBI" id="CHEBI:29035"/>
    </cofactor>
    <text evidence="12">Binds 2 manganese ions per subunit.</text>
</comment>
<organism evidence="14 15">
    <name type="scientific">Crassostrea virginica</name>
    <name type="common">Eastern oyster</name>
    <dbReference type="NCBI Taxonomy" id="6565"/>
    <lineage>
        <taxon>Eukaryota</taxon>
        <taxon>Metazoa</taxon>
        <taxon>Spiralia</taxon>
        <taxon>Lophotrochozoa</taxon>
        <taxon>Mollusca</taxon>
        <taxon>Bivalvia</taxon>
        <taxon>Autobranchia</taxon>
        <taxon>Pteriomorphia</taxon>
        <taxon>Ostreida</taxon>
        <taxon>Ostreoidea</taxon>
        <taxon>Ostreidae</taxon>
        <taxon>Crassostrea</taxon>
    </lineage>
</organism>
<protein>
    <recommendedName>
        <fullName evidence="3 12">Arginase</fullName>
        <ecNumber evidence="2 12">3.5.3.1</ecNumber>
    </recommendedName>
</protein>
<evidence type="ECO:0000256" key="3">
    <source>
        <dbReference type="ARBA" id="ARBA00018123"/>
    </source>
</evidence>
<proteinExistence type="inferred from homology"/>
<keyword evidence="4 12" id="KW-0835">Urea cycle</keyword>
<keyword evidence="5 12" id="KW-0056">Arginine metabolism</keyword>
<dbReference type="GO" id="GO:0030145">
    <property type="term" value="F:manganese ion binding"/>
    <property type="evidence" value="ECO:0007669"/>
    <property type="project" value="TreeGrafter"/>
</dbReference>
<comment type="pathway">
    <text evidence="1 12">Nitrogen metabolism; urea cycle; L-ornithine and urea from L-arginine: step 1/1.</text>
</comment>